<organism evidence="1 2">
    <name type="scientific">Thermus scotoductus</name>
    <dbReference type="NCBI Taxonomy" id="37636"/>
    <lineage>
        <taxon>Bacteria</taxon>
        <taxon>Thermotogati</taxon>
        <taxon>Deinococcota</taxon>
        <taxon>Deinococci</taxon>
        <taxon>Thermales</taxon>
        <taxon>Thermaceae</taxon>
        <taxon>Thermus</taxon>
    </lineage>
</organism>
<reference evidence="1 2" key="1">
    <citation type="journal article" date="2019" name="Extremophiles">
        <title>Biogeography of thermophiles and predominance of Thermus scotoductus in domestic water heaters.</title>
        <authorList>
            <person name="Wilpiszeski R.L."/>
            <person name="Zhang Z."/>
            <person name="House C.H."/>
        </authorList>
    </citation>
    <scope>NUCLEOTIDE SEQUENCE [LARGE SCALE GENOMIC DNA]</scope>
    <source>
        <strain evidence="1 2">25_S25</strain>
    </source>
</reference>
<dbReference type="Pfam" id="PF08798">
    <property type="entry name" value="CRISPR_assoc"/>
    <property type="match status" value="1"/>
</dbReference>
<dbReference type="AlphaFoldDB" id="A0A430RX24"/>
<name>A0A430RX24_THESC</name>
<evidence type="ECO:0000313" key="2">
    <source>
        <dbReference type="Proteomes" id="UP000287306"/>
    </source>
</evidence>
<dbReference type="RefSeq" id="WP_126170464.1">
    <property type="nucleotide sequence ID" value="NZ_PELL01000255.1"/>
</dbReference>
<dbReference type="EMBL" id="PELY01000244">
    <property type="protein sequence ID" value="RTH25230.1"/>
    <property type="molecule type" value="Genomic_DNA"/>
</dbReference>
<dbReference type="Proteomes" id="UP000287306">
    <property type="component" value="Unassembled WGS sequence"/>
</dbReference>
<dbReference type="NCBIfam" id="TIGR01907">
    <property type="entry name" value="casE_Cse3"/>
    <property type="match status" value="1"/>
</dbReference>
<gene>
    <name evidence="1" type="primary">cas6e</name>
    <name evidence="1" type="ORF">CSW38_08080</name>
</gene>
<dbReference type="SMART" id="SM01101">
    <property type="entry name" value="CRISPR_assoc"/>
    <property type="match status" value="1"/>
</dbReference>
<proteinExistence type="predicted"/>
<dbReference type="Gene3D" id="3.30.70.1200">
    <property type="entry name" value="Crispr-associated protein, domain 1"/>
    <property type="match status" value="1"/>
</dbReference>
<accession>A0A430RX24</accession>
<sequence>MWISKLKLDLRSKAVRRDLASPYEMHRTLSRAVSQALKEGKERLLWRLEPTRGTEPPVVLVQTLTLPDWDALEKGYAEVYPPKPFQPALREGQILRFRLRANPSKRARDRGERIALKTREEKLVWLVRKFKKGGFRLREEGGQYLAAIRQDTFLEIPKAGHLIQVQAVLFEGVLVVVDPAKALETLKRGIGSGKALGLGLLSLHP</sequence>
<comment type="caution">
    <text evidence="1">The sequence shown here is derived from an EMBL/GenBank/DDBJ whole genome shotgun (WGS) entry which is preliminary data.</text>
</comment>
<dbReference type="CDD" id="cd09727">
    <property type="entry name" value="Cas6_I-E"/>
    <property type="match status" value="1"/>
</dbReference>
<evidence type="ECO:0000313" key="1">
    <source>
        <dbReference type="EMBL" id="RTH25230.1"/>
    </source>
</evidence>
<protein>
    <submittedName>
        <fullName evidence="1">Type I-E CRISPR-associated protein Cas6/Cse3/CasE</fullName>
    </submittedName>
</protein>
<dbReference type="SUPFAM" id="SSF117987">
    <property type="entry name" value="CRISPR-associated protein"/>
    <property type="match status" value="2"/>
</dbReference>
<dbReference type="Gene3D" id="3.30.70.1210">
    <property type="entry name" value="Crispr-associated protein, domain 2"/>
    <property type="match status" value="1"/>
</dbReference>
<dbReference type="InterPro" id="IPR010179">
    <property type="entry name" value="CRISPR-assoc_prot_Cse3"/>
</dbReference>